<evidence type="ECO:0000256" key="1">
    <source>
        <dbReference type="SAM" id="MobiDB-lite"/>
    </source>
</evidence>
<dbReference type="InterPro" id="IPR006448">
    <property type="entry name" value="Phage_term_ssu_P27"/>
</dbReference>
<dbReference type="EMBL" id="WHNY01000009">
    <property type="protein sequence ID" value="NOU63169.1"/>
    <property type="molecule type" value="Genomic_DNA"/>
</dbReference>
<dbReference type="Proteomes" id="UP000653578">
    <property type="component" value="Unassembled WGS sequence"/>
</dbReference>
<dbReference type="RefSeq" id="WP_171628976.1">
    <property type="nucleotide sequence ID" value="NZ_WHNY01000009.1"/>
</dbReference>
<evidence type="ECO:0000313" key="2">
    <source>
        <dbReference type="EMBL" id="NOU63169.1"/>
    </source>
</evidence>
<feature type="compositionally biased region" description="Low complexity" evidence="1">
    <location>
        <begin position="120"/>
        <end position="129"/>
    </location>
</feature>
<organism evidence="2 3">
    <name type="scientific">Paenibacillus plantarum</name>
    <dbReference type="NCBI Taxonomy" id="2654975"/>
    <lineage>
        <taxon>Bacteria</taxon>
        <taxon>Bacillati</taxon>
        <taxon>Bacillota</taxon>
        <taxon>Bacilli</taxon>
        <taxon>Bacillales</taxon>
        <taxon>Paenibacillaceae</taxon>
        <taxon>Paenibacillus</taxon>
    </lineage>
</organism>
<accession>A0ABX1X517</accession>
<proteinExistence type="predicted"/>
<protein>
    <submittedName>
        <fullName evidence="2">Terminase</fullName>
    </submittedName>
</protein>
<feature type="region of interest" description="Disordered" evidence="1">
    <location>
        <begin position="1"/>
        <end position="22"/>
    </location>
</feature>
<reference evidence="2 3" key="1">
    <citation type="submission" date="2019-10" db="EMBL/GenBank/DDBJ databases">
        <title>Description of Paenibacillus humi sp. nov.</title>
        <authorList>
            <person name="Carlier A."/>
            <person name="Qi S."/>
        </authorList>
    </citation>
    <scope>NUCLEOTIDE SEQUENCE [LARGE SCALE GENOMIC DNA]</scope>
    <source>
        <strain evidence="2 3">LMG 31461</strain>
    </source>
</reference>
<keyword evidence="3" id="KW-1185">Reference proteome</keyword>
<feature type="region of interest" description="Disordered" evidence="1">
    <location>
        <begin position="100"/>
        <end position="129"/>
    </location>
</feature>
<comment type="caution">
    <text evidence="2">The sequence shown here is derived from an EMBL/GenBank/DDBJ whole genome shotgun (WGS) entry which is preliminary data.</text>
</comment>
<gene>
    <name evidence="2" type="ORF">GC096_03795</name>
</gene>
<name>A0ABX1X517_9BACL</name>
<feature type="compositionally biased region" description="Low complexity" evidence="1">
    <location>
        <begin position="102"/>
        <end position="113"/>
    </location>
</feature>
<evidence type="ECO:0000313" key="3">
    <source>
        <dbReference type="Proteomes" id="UP000653578"/>
    </source>
</evidence>
<sequence>MEDGGAEGTARTQSDLKKEKVKKQTISEMKRLGVYKKEYSRVIEIYSELAAQYEILSTQFEQSGYEFEVDTGQGGSKKAPIVATLETLRKDILAYSDRLYLNPKSSPTSNGNSKGKGKSKLAAAISKLT</sequence>
<dbReference type="Pfam" id="PF05119">
    <property type="entry name" value="Terminase_4"/>
    <property type="match status" value="1"/>
</dbReference>